<dbReference type="AlphaFoldDB" id="A0A9D9HYF0"/>
<evidence type="ECO:0000313" key="1">
    <source>
        <dbReference type="EMBL" id="MBO8462458.1"/>
    </source>
</evidence>
<proteinExistence type="predicted"/>
<gene>
    <name evidence="1" type="ORF">IAC13_00835</name>
</gene>
<dbReference type="EMBL" id="JADIML010000023">
    <property type="protein sequence ID" value="MBO8462458.1"/>
    <property type="molecule type" value="Genomic_DNA"/>
</dbReference>
<comment type="caution">
    <text evidence="1">The sequence shown here is derived from an EMBL/GenBank/DDBJ whole genome shotgun (WGS) entry which is preliminary data.</text>
</comment>
<sequence>MDIKDRLEEMVVELEYIDSVLNCIYDGYFMLASEQEIKLERYGNMTALSIKLLEQQKEKLNQVVEILYKKRYDYSK</sequence>
<reference evidence="1" key="2">
    <citation type="journal article" date="2021" name="PeerJ">
        <title>Extensive microbial diversity within the chicken gut microbiome revealed by metagenomics and culture.</title>
        <authorList>
            <person name="Gilroy R."/>
            <person name="Ravi A."/>
            <person name="Getino M."/>
            <person name="Pursley I."/>
            <person name="Horton D.L."/>
            <person name="Alikhan N.F."/>
            <person name="Baker D."/>
            <person name="Gharbi K."/>
            <person name="Hall N."/>
            <person name="Watson M."/>
            <person name="Adriaenssens E.M."/>
            <person name="Foster-Nyarko E."/>
            <person name="Jarju S."/>
            <person name="Secka A."/>
            <person name="Antonio M."/>
            <person name="Oren A."/>
            <person name="Chaudhuri R.R."/>
            <person name="La Ragione R."/>
            <person name="Hildebrand F."/>
            <person name="Pallen M.J."/>
        </authorList>
    </citation>
    <scope>NUCLEOTIDE SEQUENCE</scope>
    <source>
        <strain evidence="1">E3-2379</strain>
    </source>
</reference>
<accession>A0A9D9HYF0</accession>
<dbReference type="Proteomes" id="UP000823618">
    <property type="component" value="Unassembled WGS sequence"/>
</dbReference>
<organism evidence="1 2">
    <name type="scientific">Candidatus Scybalomonas excrementavium</name>
    <dbReference type="NCBI Taxonomy" id="2840943"/>
    <lineage>
        <taxon>Bacteria</taxon>
        <taxon>Bacillati</taxon>
        <taxon>Bacillota</taxon>
        <taxon>Clostridia</taxon>
        <taxon>Lachnospirales</taxon>
        <taxon>Lachnospiraceae</taxon>
        <taxon>Lachnospiraceae incertae sedis</taxon>
        <taxon>Candidatus Scybalomonas</taxon>
    </lineage>
</organism>
<name>A0A9D9HYF0_9FIRM</name>
<protein>
    <submittedName>
        <fullName evidence="1">Uncharacterized protein</fullName>
    </submittedName>
</protein>
<reference evidence="1" key="1">
    <citation type="submission" date="2020-10" db="EMBL/GenBank/DDBJ databases">
        <authorList>
            <person name="Gilroy R."/>
        </authorList>
    </citation>
    <scope>NUCLEOTIDE SEQUENCE</scope>
    <source>
        <strain evidence="1">E3-2379</strain>
    </source>
</reference>
<evidence type="ECO:0000313" key="2">
    <source>
        <dbReference type="Proteomes" id="UP000823618"/>
    </source>
</evidence>